<feature type="transmembrane region" description="Helical" evidence="1">
    <location>
        <begin position="29"/>
        <end position="48"/>
    </location>
</feature>
<feature type="transmembrane region" description="Helical" evidence="1">
    <location>
        <begin position="60"/>
        <end position="78"/>
    </location>
</feature>
<evidence type="ECO:0000256" key="1">
    <source>
        <dbReference type="SAM" id="Phobius"/>
    </source>
</evidence>
<gene>
    <name evidence="3" type="ORF">GA0111570_11641</name>
</gene>
<dbReference type="GO" id="GO:0004175">
    <property type="term" value="F:endopeptidase activity"/>
    <property type="evidence" value="ECO:0007669"/>
    <property type="project" value="UniProtKB-ARBA"/>
</dbReference>
<keyword evidence="1" id="KW-1133">Transmembrane helix</keyword>
<feature type="transmembrane region" description="Helical" evidence="1">
    <location>
        <begin position="84"/>
        <end position="101"/>
    </location>
</feature>
<dbReference type="Proteomes" id="UP000199086">
    <property type="component" value="Unassembled WGS sequence"/>
</dbReference>
<keyword evidence="3" id="KW-0645">Protease</keyword>
<dbReference type="PANTHER" id="PTHR39430:SF1">
    <property type="entry name" value="PROTEASE"/>
    <property type="match status" value="1"/>
</dbReference>
<dbReference type="GO" id="GO:0080120">
    <property type="term" value="P:CAAX-box protein maturation"/>
    <property type="evidence" value="ECO:0007669"/>
    <property type="project" value="UniProtKB-ARBA"/>
</dbReference>
<keyword evidence="3" id="KW-0378">Hydrolase</keyword>
<dbReference type="STRING" id="1577474.GA0111570_11641"/>
<evidence type="ECO:0000313" key="4">
    <source>
        <dbReference type="Proteomes" id="UP000199086"/>
    </source>
</evidence>
<keyword evidence="1" id="KW-0472">Membrane</keyword>
<dbReference type="GO" id="GO:0006508">
    <property type="term" value="P:proteolysis"/>
    <property type="evidence" value="ECO:0007669"/>
    <property type="project" value="UniProtKB-KW"/>
</dbReference>
<dbReference type="AlphaFoldDB" id="A0A1G6IH01"/>
<evidence type="ECO:0000313" key="3">
    <source>
        <dbReference type="EMBL" id="SDC05754.1"/>
    </source>
</evidence>
<feature type="transmembrane region" description="Helical" evidence="1">
    <location>
        <begin position="147"/>
        <end position="167"/>
    </location>
</feature>
<feature type="transmembrane region" description="Helical" evidence="1">
    <location>
        <begin position="5"/>
        <end position="23"/>
    </location>
</feature>
<feature type="domain" description="CAAX prenyl protease 2/Lysostaphin resistance protein A-like" evidence="2">
    <location>
        <begin position="87"/>
        <end position="183"/>
    </location>
</feature>
<proteinExistence type="predicted"/>
<dbReference type="InterPro" id="IPR003675">
    <property type="entry name" value="Rce1/LyrA-like_dom"/>
</dbReference>
<protein>
    <submittedName>
        <fullName evidence="3">CAAX protease self-immunity</fullName>
    </submittedName>
</protein>
<keyword evidence="4" id="KW-1185">Reference proteome</keyword>
<reference evidence="3 4" key="1">
    <citation type="submission" date="2016-06" db="EMBL/GenBank/DDBJ databases">
        <authorList>
            <person name="Olsen C.W."/>
            <person name="Carey S."/>
            <person name="Hinshaw L."/>
            <person name="Karasin A.I."/>
        </authorList>
    </citation>
    <scope>NUCLEOTIDE SEQUENCE [LARGE SCALE GENOMIC DNA]</scope>
    <source>
        <strain evidence="3 4">LZ-22</strain>
    </source>
</reference>
<keyword evidence="1" id="KW-0812">Transmembrane</keyword>
<accession>A0A1G6IH01</accession>
<dbReference type="PANTHER" id="PTHR39430">
    <property type="entry name" value="MEMBRANE-ASSOCIATED PROTEASE-RELATED"/>
    <property type="match status" value="1"/>
</dbReference>
<evidence type="ECO:0000259" key="2">
    <source>
        <dbReference type="Pfam" id="PF02517"/>
    </source>
</evidence>
<organism evidence="3 4">
    <name type="scientific">Raineyella antarctica</name>
    <dbReference type="NCBI Taxonomy" id="1577474"/>
    <lineage>
        <taxon>Bacteria</taxon>
        <taxon>Bacillati</taxon>
        <taxon>Actinomycetota</taxon>
        <taxon>Actinomycetes</taxon>
        <taxon>Propionibacteriales</taxon>
        <taxon>Propionibacteriaceae</taxon>
        <taxon>Raineyella</taxon>
    </lineage>
</organism>
<dbReference type="Pfam" id="PF02517">
    <property type="entry name" value="Rce1-like"/>
    <property type="match status" value="1"/>
</dbReference>
<name>A0A1G6IH01_9ACTN</name>
<sequence length="185" mass="19774">MAGTWIAYTALLALLQFIIYPAVTAPWQLRASGIAAGLVVTAGCLVLARRVVADFHARPWQWLVGIGCVVAGSAVRIVALDLSWAAALAQVSFYVLAVGLPEETLFRGVIWRQLEAVLDRKVWVLLVNSALFGLSHLPALVSQHSPLWILATLSLVGAVFGLVRACGGSIPLLAGIHVGWDLVQF</sequence>
<feature type="transmembrane region" description="Helical" evidence="1">
    <location>
        <begin position="122"/>
        <end position="141"/>
    </location>
</feature>
<dbReference type="EMBL" id="FMYF01000016">
    <property type="protein sequence ID" value="SDC05754.1"/>
    <property type="molecule type" value="Genomic_DNA"/>
</dbReference>